<organism evidence="2">
    <name type="scientific">Xenorhabdus bovienii str. Intermedium</name>
    <dbReference type="NCBI Taxonomy" id="1379677"/>
    <lineage>
        <taxon>Bacteria</taxon>
        <taxon>Pseudomonadati</taxon>
        <taxon>Pseudomonadota</taxon>
        <taxon>Gammaproteobacteria</taxon>
        <taxon>Enterobacterales</taxon>
        <taxon>Morganellaceae</taxon>
        <taxon>Xenorhabdus</taxon>
    </lineage>
</organism>
<dbReference type="HOGENOM" id="CLU_2995657_0_0_6"/>
<reference evidence="2" key="1">
    <citation type="submission" date="2013-07" db="EMBL/GenBank/DDBJ databases">
        <title>Sub-species coevolution in mutualistic symbiosis.</title>
        <authorList>
            <person name="Murfin K."/>
            <person name="Klassen J."/>
            <person name="Lee M."/>
            <person name="Forst S."/>
            <person name="Stock P."/>
            <person name="Goodrich-Blair H."/>
        </authorList>
    </citation>
    <scope>NUCLEOTIDE SEQUENCE [LARGE SCALE GENOMIC DNA]</scope>
    <source>
        <strain evidence="2">Intermedium</strain>
    </source>
</reference>
<dbReference type="EMBL" id="CBTB010000028">
    <property type="protein sequence ID" value="CDH30979.1"/>
    <property type="molecule type" value="Genomic_DNA"/>
</dbReference>
<evidence type="ECO:0000256" key="1">
    <source>
        <dbReference type="SAM" id="MobiDB-lite"/>
    </source>
</evidence>
<feature type="region of interest" description="Disordered" evidence="1">
    <location>
        <begin position="38"/>
        <end position="57"/>
    </location>
</feature>
<protein>
    <submittedName>
        <fullName evidence="2">Uncharacterized protein</fullName>
    </submittedName>
</protein>
<dbReference type="AlphaFoldDB" id="A0A077QC27"/>
<accession>A0A077QC27</accession>
<evidence type="ECO:0000313" key="2">
    <source>
        <dbReference type="EMBL" id="CDH30979.1"/>
    </source>
</evidence>
<sequence length="57" mass="6495">MNEKSSTFNYDWYIISLKKSVMKARAPSSGVARVFTIGPERENQPKPLDTNMDSTKE</sequence>
<comment type="caution">
    <text evidence="2">The sequence shown here is derived from an EMBL/GenBank/DDBJ whole genome shotgun (WGS) entry which is preliminary data.</text>
</comment>
<gene>
    <name evidence="2" type="ORF">XBI1_1230011</name>
</gene>
<dbReference type="Proteomes" id="UP000028480">
    <property type="component" value="Unassembled WGS sequence"/>
</dbReference>
<proteinExistence type="predicted"/>
<name>A0A077QC27_XENBV</name>